<dbReference type="RefSeq" id="WP_222584073.1">
    <property type="nucleotide sequence ID" value="NZ_JAHVHP010000002.1"/>
</dbReference>
<dbReference type="SUPFAM" id="SSF56935">
    <property type="entry name" value="Porins"/>
    <property type="match status" value="1"/>
</dbReference>
<name>A0ABS7N4X0_9BACT</name>
<reference evidence="1 2" key="1">
    <citation type="submission" date="2021-06" db="EMBL/GenBank/DDBJ databases">
        <title>44 bacteria genomes isolated from Dapeng, Shenzhen.</title>
        <authorList>
            <person name="Zheng W."/>
            <person name="Yu S."/>
            <person name="Huang Y."/>
        </authorList>
    </citation>
    <scope>NUCLEOTIDE SEQUENCE [LARGE SCALE GENOMIC DNA]</scope>
    <source>
        <strain evidence="1 2">DP5N14-6</strain>
    </source>
</reference>
<protein>
    <submittedName>
        <fullName evidence="1">Carboxypeptidase-like regulatory domain-containing protein</fullName>
    </submittedName>
</protein>
<accession>A0ABS7N4X0</accession>
<comment type="caution">
    <text evidence="1">The sequence shown here is derived from an EMBL/GenBank/DDBJ whole genome shotgun (WGS) entry which is preliminary data.</text>
</comment>
<evidence type="ECO:0000313" key="2">
    <source>
        <dbReference type="Proteomes" id="UP000766609"/>
    </source>
</evidence>
<proteinExistence type="predicted"/>
<dbReference type="EMBL" id="JAHVHP010000002">
    <property type="protein sequence ID" value="MBY5951376.1"/>
    <property type="molecule type" value="Genomic_DNA"/>
</dbReference>
<dbReference type="Proteomes" id="UP000766609">
    <property type="component" value="Unassembled WGS sequence"/>
</dbReference>
<sequence length="921" mass="105536">MMKPFVFSALIFCCFLSGLVHGQIISGVVLEKESGLPLPFANVFVSNTTLGTVTKEDGSFTIKGDFPQEIEVVASFIGYFREVQKVLVRSSNSIELKFELSINEAMLTEIELKSKRDKQWARQFRKFEEVFLALPDDPYKSQIEILNPWVVDFEMVKPKGAPNYLIASSEEPLQIVNNALGYQIDYYLQDFRLTREEAGFIGQVYYKPIPTLDLSQMTRWQNAREENYFSSLRHFNLSLILNNTDSVHFGIYRAPYRGPDDRTPNHFYEIGRSIFPTQMDSILRRPLGDGTFRVFLPERLEILHLDRSWPNNYYNSVFHPISWIEAKEKFFDVDRKGILIDPRQLILSGYLSRQRVSRHLPLDYEPKSNFVAVNTGDQVDSQNVLTQIDQLREKPWLVTNKPYYYPGEKGWFGGQMLYQNEFLKDTLSRVIHVDLISEGTIHQSHQFPIKNGKIQGGFDLPAELPAKSYTLRAYTNWSKNFDQDGVFLIPIPVVEKGMVPTKKSMTQEQTLQLIEVKTDFSLVDSVPYRVMDLALDFVDEFENPIDVNFYLSILDSEQVVDFPSAQKLEDALTWLDSSLPEDFDFFAKFPIEYGISLQGIFIKDKKRQALEQNISIVRGDLEDYGTVKSDTTGSFWATGLYFQDTASIHISALDEKGRAFGTIELIPNTSLTISSSLPDLVYDVVPFTKNDLILDVAEDFVLLEEFVLEESKEIETMAERNYGYGTPTFEVRQDEMEKLTWQMILGKYFNSFKNLNMGESTSGVLAIIDGQSFPYQDGVELITLNYEPFDLESIKIYSDPFSRAIFGMAGYAGVIMIETRKGSRSGPQFDSKFDPTGFQTFQVRGFSSFLEFPKNPPDNRYLSKKPTIFWEPKGKTVQGSFKTRVKIPYGVESLRIKIDGISEDGEAFSKVQIIEIQKSLK</sequence>
<dbReference type="InterPro" id="IPR008969">
    <property type="entry name" value="CarboxyPept-like_regulatory"/>
</dbReference>
<dbReference type="Pfam" id="PF13715">
    <property type="entry name" value="CarbopepD_reg_2"/>
    <property type="match status" value="1"/>
</dbReference>
<dbReference type="SUPFAM" id="SSF49464">
    <property type="entry name" value="Carboxypeptidase regulatory domain-like"/>
    <property type="match status" value="1"/>
</dbReference>
<organism evidence="1 2">
    <name type="scientific">Algoriphagus marincola</name>
    <dbReference type="NCBI Taxonomy" id="264027"/>
    <lineage>
        <taxon>Bacteria</taxon>
        <taxon>Pseudomonadati</taxon>
        <taxon>Bacteroidota</taxon>
        <taxon>Cytophagia</taxon>
        <taxon>Cytophagales</taxon>
        <taxon>Cyclobacteriaceae</taxon>
        <taxon>Algoriphagus</taxon>
    </lineage>
</organism>
<dbReference type="Gene3D" id="2.170.130.10">
    <property type="entry name" value="TonB-dependent receptor, plug domain"/>
    <property type="match status" value="1"/>
</dbReference>
<dbReference type="InterPro" id="IPR037066">
    <property type="entry name" value="Plug_dom_sf"/>
</dbReference>
<gene>
    <name evidence="1" type="ORF">KUV23_10350</name>
</gene>
<dbReference type="Gene3D" id="2.60.40.1120">
    <property type="entry name" value="Carboxypeptidase-like, regulatory domain"/>
    <property type="match status" value="1"/>
</dbReference>
<keyword evidence="2" id="KW-1185">Reference proteome</keyword>
<evidence type="ECO:0000313" key="1">
    <source>
        <dbReference type="EMBL" id="MBY5951376.1"/>
    </source>
</evidence>